<name>A0A5C5ZG54_9BACT</name>
<keyword evidence="2" id="KW-1185">Reference proteome</keyword>
<dbReference type="Proteomes" id="UP000316213">
    <property type="component" value="Unassembled WGS sequence"/>
</dbReference>
<protein>
    <submittedName>
        <fullName evidence="1">Uncharacterized protein</fullName>
    </submittedName>
</protein>
<evidence type="ECO:0000313" key="2">
    <source>
        <dbReference type="Proteomes" id="UP000316213"/>
    </source>
</evidence>
<organism evidence="1 2">
    <name type="scientific">Neorhodopirellula pilleata</name>
    <dbReference type="NCBI Taxonomy" id="2714738"/>
    <lineage>
        <taxon>Bacteria</taxon>
        <taxon>Pseudomonadati</taxon>
        <taxon>Planctomycetota</taxon>
        <taxon>Planctomycetia</taxon>
        <taxon>Pirellulales</taxon>
        <taxon>Pirellulaceae</taxon>
        <taxon>Neorhodopirellula</taxon>
    </lineage>
</organism>
<reference evidence="1 2" key="1">
    <citation type="submission" date="2019-02" db="EMBL/GenBank/DDBJ databases">
        <title>Deep-cultivation of Planctomycetes and their phenomic and genomic characterization uncovers novel biology.</title>
        <authorList>
            <person name="Wiegand S."/>
            <person name="Jogler M."/>
            <person name="Boedeker C."/>
            <person name="Pinto D."/>
            <person name="Vollmers J."/>
            <person name="Rivas-Marin E."/>
            <person name="Kohn T."/>
            <person name="Peeters S.H."/>
            <person name="Heuer A."/>
            <person name="Rast P."/>
            <person name="Oberbeckmann S."/>
            <person name="Bunk B."/>
            <person name="Jeske O."/>
            <person name="Meyerdierks A."/>
            <person name="Storesund J.E."/>
            <person name="Kallscheuer N."/>
            <person name="Luecker S."/>
            <person name="Lage O.M."/>
            <person name="Pohl T."/>
            <person name="Merkel B.J."/>
            <person name="Hornburger P."/>
            <person name="Mueller R.-W."/>
            <person name="Bruemmer F."/>
            <person name="Labrenz M."/>
            <person name="Spormann A.M."/>
            <person name="Op Den Camp H."/>
            <person name="Overmann J."/>
            <person name="Amann R."/>
            <person name="Jetten M.S.M."/>
            <person name="Mascher T."/>
            <person name="Medema M.H."/>
            <person name="Devos D.P."/>
            <person name="Kaster A.-K."/>
            <person name="Ovreas L."/>
            <person name="Rohde M."/>
            <person name="Galperin M.Y."/>
            <person name="Jogler C."/>
        </authorList>
    </citation>
    <scope>NUCLEOTIDE SEQUENCE [LARGE SCALE GENOMIC DNA]</scope>
    <source>
        <strain evidence="1 2">Pla100</strain>
    </source>
</reference>
<proteinExistence type="predicted"/>
<sequence>MLADIDFQDLGDVRVELWGASIARYARFPVHCWLLIYRGDQIDRWEVWQYEDCCDESWGHVHKNLFLPYEDVGGGASRLIASWQGGAAQRIAQRAEKSPDSYPCSSHYRVFPGPNSNTYIQWILDDEYTLGWRAVGSGFVDQITRHEREVTT</sequence>
<dbReference type="OrthoDB" id="199084at2"/>
<dbReference type="InterPro" id="IPR022224">
    <property type="entry name" value="DUF3750"/>
</dbReference>
<dbReference type="RefSeq" id="WP_146583002.1">
    <property type="nucleotide sequence ID" value="NZ_SJPM01000048.1"/>
</dbReference>
<accession>A0A5C5ZG54</accession>
<dbReference type="AlphaFoldDB" id="A0A5C5ZG54"/>
<dbReference type="Pfam" id="PF12570">
    <property type="entry name" value="DUF3750"/>
    <property type="match status" value="1"/>
</dbReference>
<dbReference type="EMBL" id="SJPM01000048">
    <property type="protein sequence ID" value="TWT86037.1"/>
    <property type="molecule type" value="Genomic_DNA"/>
</dbReference>
<gene>
    <name evidence="1" type="ORF">Pla100_62650</name>
</gene>
<comment type="caution">
    <text evidence="1">The sequence shown here is derived from an EMBL/GenBank/DDBJ whole genome shotgun (WGS) entry which is preliminary data.</text>
</comment>
<evidence type="ECO:0000313" key="1">
    <source>
        <dbReference type="EMBL" id="TWT86037.1"/>
    </source>
</evidence>